<dbReference type="GO" id="GO:0003755">
    <property type="term" value="F:peptidyl-prolyl cis-trans isomerase activity"/>
    <property type="evidence" value="ECO:0007669"/>
    <property type="project" value="UniProtKB-UniRule"/>
</dbReference>
<evidence type="ECO:0000256" key="3">
    <source>
        <dbReference type="ARBA" id="ARBA00006577"/>
    </source>
</evidence>
<evidence type="ECO:0000259" key="11">
    <source>
        <dbReference type="PROSITE" id="PS50059"/>
    </source>
</evidence>
<comment type="function">
    <text evidence="8">Also involved in hydrogenase metallocenter assembly, probably by participating in the nickel insertion step. This function in hydrogenase biosynthesis requires chaperone activity and the presence of the metal-binding domain, but not PPIase activity.</text>
</comment>
<name>A0A1H0IWD6_9BACT</name>
<dbReference type="Gene3D" id="3.10.50.40">
    <property type="match status" value="1"/>
</dbReference>
<proteinExistence type="inferred from homology"/>
<gene>
    <name evidence="12" type="ORF">SAMN05660330_00052</name>
</gene>
<dbReference type="EMBL" id="FNJI01000001">
    <property type="protein sequence ID" value="SDO35757.1"/>
    <property type="molecule type" value="Genomic_DNA"/>
</dbReference>
<evidence type="ECO:0000256" key="1">
    <source>
        <dbReference type="ARBA" id="ARBA00000971"/>
    </source>
</evidence>
<organism evidence="12 13">
    <name type="scientific">Desulforhopalus singaporensis</name>
    <dbReference type="NCBI Taxonomy" id="91360"/>
    <lineage>
        <taxon>Bacteria</taxon>
        <taxon>Pseudomonadati</taxon>
        <taxon>Thermodesulfobacteriota</taxon>
        <taxon>Desulfobulbia</taxon>
        <taxon>Desulfobulbales</taxon>
        <taxon>Desulfocapsaceae</taxon>
        <taxon>Desulforhopalus</taxon>
    </lineage>
</organism>
<dbReference type="RefSeq" id="WP_092218606.1">
    <property type="nucleotide sequence ID" value="NZ_FNJI01000001.1"/>
</dbReference>
<dbReference type="GO" id="GO:0005737">
    <property type="term" value="C:cytoplasm"/>
    <property type="evidence" value="ECO:0007669"/>
    <property type="project" value="UniProtKB-SubCell"/>
</dbReference>
<evidence type="ECO:0000256" key="5">
    <source>
        <dbReference type="ARBA" id="ARBA00023110"/>
    </source>
</evidence>
<dbReference type="InterPro" id="IPR001179">
    <property type="entry name" value="PPIase_FKBP_dom"/>
</dbReference>
<protein>
    <recommendedName>
        <fullName evidence="10">Peptidyl-prolyl cis-trans isomerase</fullName>
        <ecNumber evidence="10">5.2.1.8</ecNumber>
    </recommendedName>
</protein>
<dbReference type="PANTHER" id="PTHR47861:SF3">
    <property type="entry name" value="FKBP-TYPE PEPTIDYL-PROLYL CIS-TRANS ISOMERASE SLYD"/>
    <property type="match status" value="1"/>
</dbReference>
<dbReference type="OrthoDB" id="9808891at2"/>
<dbReference type="STRING" id="91360.SAMN05660330_00052"/>
<keyword evidence="4" id="KW-0963">Cytoplasm</keyword>
<evidence type="ECO:0000256" key="7">
    <source>
        <dbReference type="ARBA" id="ARBA00023235"/>
    </source>
</evidence>
<evidence type="ECO:0000256" key="6">
    <source>
        <dbReference type="ARBA" id="ARBA00023186"/>
    </source>
</evidence>
<evidence type="ECO:0000313" key="13">
    <source>
        <dbReference type="Proteomes" id="UP000199073"/>
    </source>
</evidence>
<comment type="subcellular location">
    <subcellularLocation>
        <location evidence="2">Cytoplasm</location>
    </subcellularLocation>
</comment>
<evidence type="ECO:0000256" key="8">
    <source>
        <dbReference type="ARBA" id="ARBA00037071"/>
    </source>
</evidence>
<evidence type="ECO:0000256" key="2">
    <source>
        <dbReference type="ARBA" id="ARBA00004496"/>
    </source>
</evidence>
<evidence type="ECO:0000256" key="10">
    <source>
        <dbReference type="RuleBase" id="RU003915"/>
    </source>
</evidence>
<dbReference type="AlphaFoldDB" id="A0A1H0IWD6"/>
<keyword evidence="5 9" id="KW-0697">Rotamase</keyword>
<comment type="similarity">
    <text evidence="3 10">Belongs to the FKBP-type PPIase family.</text>
</comment>
<dbReference type="PANTHER" id="PTHR47861">
    <property type="entry name" value="FKBP-TYPE PEPTIDYL-PROLYL CIS-TRANS ISOMERASE SLYD"/>
    <property type="match status" value="1"/>
</dbReference>
<dbReference type="GO" id="GO:0042026">
    <property type="term" value="P:protein refolding"/>
    <property type="evidence" value="ECO:0007669"/>
    <property type="project" value="UniProtKB-ARBA"/>
</dbReference>
<dbReference type="SUPFAM" id="SSF54534">
    <property type="entry name" value="FKBP-like"/>
    <property type="match status" value="1"/>
</dbReference>
<accession>A0A1H0IWD6</accession>
<evidence type="ECO:0000256" key="9">
    <source>
        <dbReference type="PROSITE-ProRule" id="PRU00277"/>
    </source>
</evidence>
<dbReference type="PROSITE" id="PS50059">
    <property type="entry name" value="FKBP_PPIASE"/>
    <property type="match status" value="1"/>
</dbReference>
<feature type="domain" description="PPIase FKBP-type" evidence="11">
    <location>
        <begin position="11"/>
        <end position="95"/>
    </location>
</feature>
<keyword evidence="7 9" id="KW-0413">Isomerase</keyword>
<keyword evidence="13" id="KW-1185">Reference proteome</keyword>
<evidence type="ECO:0000313" key="12">
    <source>
        <dbReference type="EMBL" id="SDO35757.1"/>
    </source>
</evidence>
<reference evidence="12 13" key="1">
    <citation type="submission" date="2016-10" db="EMBL/GenBank/DDBJ databases">
        <authorList>
            <person name="de Groot N.N."/>
        </authorList>
    </citation>
    <scope>NUCLEOTIDE SEQUENCE [LARGE SCALE GENOMIC DNA]</scope>
    <source>
        <strain evidence="12 13">DSM 12130</strain>
    </source>
</reference>
<evidence type="ECO:0000256" key="4">
    <source>
        <dbReference type="ARBA" id="ARBA00022490"/>
    </source>
</evidence>
<dbReference type="EC" id="5.2.1.8" evidence="10"/>
<comment type="catalytic activity">
    <reaction evidence="1 9 10">
        <text>[protein]-peptidylproline (omega=180) = [protein]-peptidylproline (omega=0)</text>
        <dbReference type="Rhea" id="RHEA:16237"/>
        <dbReference type="Rhea" id="RHEA-COMP:10747"/>
        <dbReference type="Rhea" id="RHEA-COMP:10748"/>
        <dbReference type="ChEBI" id="CHEBI:83833"/>
        <dbReference type="ChEBI" id="CHEBI:83834"/>
        <dbReference type="EC" id="5.2.1.8"/>
    </reaction>
</comment>
<sequence length="145" mass="16050">MTKSAAVAEQGRSVTIRYSVILENGSRVSDEKTKPLTFKIGSKRVFPSLESGIAGMKPGETRQITITPEQGYGHYNSELVIKVEKKMFPPDMKLVPGKTVQYQNRDGERANFVVQQVDEETVVLDGNHPLAGQKLEYQVELLGVA</sequence>
<dbReference type="Proteomes" id="UP000199073">
    <property type="component" value="Unassembled WGS sequence"/>
</dbReference>
<keyword evidence="6" id="KW-0143">Chaperone</keyword>
<dbReference type="Pfam" id="PF00254">
    <property type="entry name" value="FKBP_C"/>
    <property type="match status" value="1"/>
</dbReference>
<dbReference type="InterPro" id="IPR046357">
    <property type="entry name" value="PPIase_dom_sf"/>
</dbReference>